<name>A0A3N4HGK0_ASCIM</name>
<proteinExistence type="predicted"/>
<evidence type="ECO:0000313" key="2">
    <source>
        <dbReference type="EMBL" id="RPA73189.1"/>
    </source>
</evidence>
<feature type="region of interest" description="Disordered" evidence="1">
    <location>
        <begin position="1"/>
        <end position="41"/>
    </location>
</feature>
<dbReference type="EMBL" id="ML119830">
    <property type="protein sequence ID" value="RPA73189.1"/>
    <property type="molecule type" value="Genomic_DNA"/>
</dbReference>
<gene>
    <name evidence="2" type="ORF">BJ508DRAFT_314040</name>
</gene>
<sequence>MVSTRSASLAPHASLDSAPGQDSAPGPSLQPSSAATSGARAELLSSLQEVLTTTLEPLTSRMEQLETHLSLHPPPTGTPTLFPSLSLPGSAIPQEENDTAASSRQLHQELEGGLPQSVFASVMGSTAAKDATILNANELKLISQWFSGVKPEYIRLILKHEFPPTDIVKLTHGLTGKSPRKDTPLVPRLSDVGKDGFGVLAFASPEPTEEEYSMFLFLQAWEVYRGIFIWGAPTPLRGPLASALSAHSLTVFRLSKVYSWVGARAYHFAFHQLRLDDPATIYQPESWRRVNPDLVHEHCFTNPANSIRSSYSFSSSPSRYLPRHFARFQPYHNNSLSYGPGLLPGANFNTRSNLPTPVQSAQPLSERIQFQPSSHAGPAGNQTTQLGTNMGQGMRKFPNLCDHYNARPNGCFRTNCKFLHACNVCGKVGHGAFECTSVQGVGK</sequence>
<reference evidence="2 3" key="1">
    <citation type="journal article" date="2018" name="Nat. Ecol. Evol.">
        <title>Pezizomycetes genomes reveal the molecular basis of ectomycorrhizal truffle lifestyle.</title>
        <authorList>
            <person name="Murat C."/>
            <person name="Payen T."/>
            <person name="Noel B."/>
            <person name="Kuo A."/>
            <person name="Morin E."/>
            <person name="Chen J."/>
            <person name="Kohler A."/>
            <person name="Krizsan K."/>
            <person name="Balestrini R."/>
            <person name="Da Silva C."/>
            <person name="Montanini B."/>
            <person name="Hainaut M."/>
            <person name="Levati E."/>
            <person name="Barry K.W."/>
            <person name="Belfiori B."/>
            <person name="Cichocki N."/>
            <person name="Clum A."/>
            <person name="Dockter R.B."/>
            <person name="Fauchery L."/>
            <person name="Guy J."/>
            <person name="Iotti M."/>
            <person name="Le Tacon F."/>
            <person name="Lindquist E.A."/>
            <person name="Lipzen A."/>
            <person name="Malagnac F."/>
            <person name="Mello A."/>
            <person name="Molinier V."/>
            <person name="Miyauchi S."/>
            <person name="Poulain J."/>
            <person name="Riccioni C."/>
            <person name="Rubini A."/>
            <person name="Sitrit Y."/>
            <person name="Splivallo R."/>
            <person name="Traeger S."/>
            <person name="Wang M."/>
            <person name="Zifcakova L."/>
            <person name="Wipf D."/>
            <person name="Zambonelli A."/>
            <person name="Paolocci F."/>
            <person name="Nowrousian M."/>
            <person name="Ottonello S."/>
            <person name="Baldrian P."/>
            <person name="Spatafora J.W."/>
            <person name="Henrissat B."/>
            <person name="Nagy L.G."/>
            <person name="Aury J.M."/>
            <person name="Wincker P."/>
            <person name="Grigoriev I.V."/>
            <person name="Bonfante P."/>
            <person name="Martin F.M."/>
        </authorList>
    </citation>
    <scope>NUCLEOTIDE SEQUENCE [LARGE SCALE GENOMIC DNA]</scope>
    <source>
        <strain evidence="2 3">RN42</strain>
    </source>
</reference>
<accession>A0A3N4HGK0</accession>
<keyword evidence="3" id="KW-1185">Reference proteome</keyword>
<feature type="region of interest" description="Disordered" evidence="1">
    <location>
        <begin position="371"/>
        <end position="391"/>
    </location>
</feature>
<organism evidence="2 3">
    <name type="scientific">Ascobolus immersus RN42</name>
    <dbReference type="NCBI Taxonomy" id="1160509"/>
    <lineage>
        <taxon>Eukaryota</taxon>
        <taxon>Fungi</taxon>
        <taxon>Dikarya</taxon>
        <taxon>Ascomycota</taxon>
        <taxon>Pezizomycotina</taxon>
        <taxon>Pezizomycetes</taxon>
        <taxon>Pezizales</taxon>
        <taxon>Ascobolaceae</taxon>
        <taxon>Ascobolus</taxon>
    </lineage>
</organism>
<evidence type="ECO:0000313" key="3">
    <source>
        <dbReference type="Proteomes" id="UP000275078"/>
    </source>
</evidence>
<protein>
    <submittedName>
        <fullName evidence="2">Uncharacterized protein</fullName>
    </submittedName>
</protein>
<feature type="region of interest" description="Disordered" evidence="1">
    <location>
        <begin position="69"/>
        <end position="108"/>
    </location>
</feature>
<dbReference type="OrthoDB" id="5425163at2759"/>
<evidence type="ECO:0000256" key="1">
    <source>
        <dbReference type="SAM" id="MobiDB-lite"/>
    </source>
</evidence>
<dbReference type="Proteomes" id="UP000275078">
    <property type="component" value="Unassembled WGS sequence"/>
</dbReference>
<dbReference type="AlphaFoldDB" id="A0A3N4HGK0"/>